<dbReference type="NCBIfam" id="TIGR01549">
    <property type="entry name" value="HAD-SF-IA-v1"/>
    <property type="match status" value="1"/>
</dbReference>
<dbReference type="RefSeq" id="WP_101693947.1">
    <property type="nucleotide sequence ID" value="NZ_JACOPR010000004.1"/>
</dbReference>
<organism evidence="1 2">
    <name type="scientific">Pseudoflavonifractor hominis</name>
    <dbReference type="NCBI Taxonomy" id="2763059"/>
    <lineage>
        <taxon>Bacteria</taxon>
        <taxon>Bacillati</taxon>
        <taxon>Bacillota</taxon>
        <taxon>Clostridia</taxon>
        <taxon>Eubacteriales</taxon>
        <taxon>Oscillospiraceae</taxon>
        <taxon>Pseudoflavonifractor</taxon>
    </lineage>
</organism>
<dbReference type="InterPro" id="IPR050155">
    <property type="entry name" value="HAD-like_hydrolase_sf"/>
</dbReference>
<gene>
    <name evidence="1" type="ORF">H8S34_08880</name>
</gene>
<dbReference type="SFLD" id="SFLDS00003">
    <property type="entry name" value="Haloacid_Dehalogenase"/>
    <property type="match status" value="1"/>
</dbReference>
<sequence>MRYDAVIFDLDGTLLNTLDDLAAAVNAALTACGYPTRTLDEVRAFVGNGVAKLIHRAVPAGTAPEEEARCLERFRAHYLVHMRDQTAPYSGILPLLDALQQAGIAVAVVSNKFDAAVKELCRDYFGPRVPVALGESPSVRKKPAPDTVFAALRALDVPADRAVYVGDSDVDIETAHNAGTACISVSWGFRDSAFLRAHGASCIADTPQALAALLLAPEA</sequence>
<dbReference type="InterPro" id="IPR023214">
    <property type="entry name" value="HAD_sf"/>
</dbReference>
<evidence type="ECO:0000313" key="1">
    <source>
        <dbReference type="EMBL" id="MBC5730943.1"/>
    </source>
</evidence>
<dbReference type="PROSITE" id="PS01228">
    <property type="entry name" value="COF_1"/>
    <property type="match status" value="1"/>
</dbReference>
<dbReference type="Gene3D" id="3.40.50.1000">
    <property type="entry name" value="HAD superfamily/HAD-like"/>
    <property type="match status" value="1"/>
</dbReference>
<comment type="caution">
    <text evidence="1">The sequence shown here is derived from an EMBL/GenBank/DDBJ whole genome shotgun (WGS) entry which is preliminary data.</text>
</comment>
<dbReference type="SFLD" id="SFLDG01129">
    <property type="entry name" value="C1.5:_HAD__Beta-PGM__Phosphata"/>
    <property type="match status" value="1"/>
</dbReference>
<dbReference type="InterPro" id="IPR036412">
    <property type="entry name" value="HAD-like_sf"/>
</dbReference>
<dbReference type="InterPro" id="IPR041492">
    <property type="entry name" value="HAD_2"/>
</dbReference>
<dbReference type="PROSITE" id="PS51257">
    <property type="entry name" value="PROKAR_LIPOPROTEIN"/>
    <property type="match status" value="1"/>
</dbReference>
<dbReference type="PANTHER" id="PTHR43434:SF1">
    <property type="entry name" value="PHOSPHOGLYCOLATE PHOSPHATASE"/>
    <property type="match status" value="1"/>
</dbReference>
<evidence type="ECO:0000313" key="2">
    <source>
        <dbReference type="Proteomes" id="UP000660021"/>
    </source>
</evidence>
<dbReference type="EMBL" id="JACOPR010000004">
    <property type="protein sequence ID" value="MBC5730943.1"/>
    <property type="molecule type" value="Genomic_DNA"/>
</dbReference>
<dbReference type="GO" id="GO:0016787">
    <property type="term" value="F:hydrolase activity"/>
    <property type="evidence" value="ECO:0007669"/>
    <property type="project" value="UniProtKB-KW"/>
</dbReference>
<proteinExistence type="predicted"/>
<dbReference type="PANTHER" id="PTHR43434">
    <property type="entry name" value="PHOSPHOGLYCOLATE PHOSPHATASE"/>
    <property type="match status" value="1"/>
</dbReference>
<name>A0ABR7HTV4_9FIRM</name>
<reference evidence="1 2" key="1">
    <citation type="submission" date="2020-08" db="EMBL/GenBank/DDBJ databases">
        <title>Genome public.</title>
        <authorList>
            <person name="Liu C."/>
            <person name="Sun Q."/>
        </authorList>
    </citation>
    <scope>NUCLEOTIDE SEQUENCE [LARGE SCALE GENOMIC DNA]</scope>
    <source>
        <strain evidence="1 2">New-38</strain>
    </source>
</reference>
<dbReference type="Proteomes" id="UP000660021">
    <property type="component" value="Unassembled WGS sequence"/>
</dbReference>
<protein>
    <submittedName>
        <fullName evidence="1">HAD family hydrolase</fullName>
    </submittedName>
</protein>
<dbReference type="SUPFAM" id="SSF56784">
    <property type="entry name" value="HAD-like"/>
    <property type="match status" value="1"/>
</dbReference>
<keyword evidence="2" id="KW-1185">Reference proteome</keyword>
<dbReference type="Gene3D" id="1.10.150.240">
    <property type="entry name" value="Putative phosphatase, domain 2"/>
    <property type="match status" value="1"/>
</dbReference>
<dbReference type="InterPro" id="IPR023198">
    <property type="entry name" value="PGP-like_dom2"/>
</dbReference>
<dbReference type="NCBIfam" id="TIGR01509">
    <property type="entry name" value="HAD-SF-IA-v3"/>
    <property type="match status" value="1"/>
</dbReference>
<keyword evidence="1" id="KW-0378">Hydrolase</keyword>
<dbReference type="InterPro" id="IPR006439">
    <property type="entry name" value="HAD-SF_hydro_IA"/>
</dbReference>
<dbReference type="Pfam" id="PF13419">
    <property type="entry name" value="HAD_2"/>
    <property type="match status" value="1"/>
</dbReference>
<accession>A0ABR7HTV4</accession>